<dbReference type="EMBL" id="AP011478">
    <property type="protein sequence ID" value="BBD82327.1"/>
    <property type="molecule type" value="Genomic_DNA"/>
</dbReference>
<accession>A0A679B979</accession>
<reference evidence="2" key="1">
    <citation type="submission" date="2009-05" db="EMBL/GenBank/DDBJ databases">
        <title>Oryza sativa Indica Group genomic DNA, chromosome 11, BAC clone:K0055G07, cultivar:Kasalath.</title>
        <authorList>
            <person name="Matsumoto T."/>
            <person name="Wu J."/>
            <person name="Kanamori H."/>
        </authorList>
    </citation>
    <scope>NUCLEOTIDE SEQUENCE</scope>
</reference>
<reference evidence="1" key="2">
    <citation type="submission" date="2009-05" db="EMBL/GenBank/DDBJ databases">
        <title>Oryza sativa Indica Group genomic DNA, chromosome 11, BAC clone:K0102F02, cultivar:Kasalath.</title>
        <authorList>
            <person name="Matsumoto T."/>
            <person name="Wu J."/>
            <person name="Kanamori H."/>
        </authorList>
    </citation>
    <scope>NUCLEOTIDE SEQUENCE</scope>
</reference>
<gene>
    <name evidence="1" type="primary">K0102F02.44</name>
    <name evidence="2" type="synonym">K0055G07.12</name>
</gene>
<dbReference type="EMBL" id="AP011479">
    <property type="protein sequence ID" value="BBD82337.1"/>
    <property type="molecule type" value="Genomic_DNA"/>
</dbReference>
<evidence type="ECO:0000313" key="2">
    <source>
        <dbReference type="EMBL" id="BBD82337.1"/>
    </source>
</evidence>
<protein>
    <submittedName>
        <fullName evidence="1">Uncharacterized protein</fullName>
    </submittedName>
</protein>
<dbReference type="AlphaFoldDB" id="A0A679B979"/>
<organism evidence="1">
    <name type="scientific">Oryza sativa subsp. indica</name>
    <name type="common">Rice</name>
    <dbReference type="NCBI Taxonomy" id="39946"/>
    <lineage>
        <taxon>Eukaryota</taxon>
        <taxon>Viridiplantae</taxon>
        <taxon>Streptophyta</taxon>
        <taxon>Embryophyta</taxon>
        <taxon>Tracheophyta</taxon>
        <taxon>Spermatophyta</taxon>
        <taxon>Magnoliopsida</taxon>
        <taxon>Liliopsida</taxon>
        <taxon>Poales</taxon>
        <taxon>Poaceae</taxon>
        <taxon>BOP clade</taxon>
        <taxon>Oryzoideae</taxon>
        <taxon>Oryzeae</taxon>
        <taxon>Oryzinae</taxon>
        <taxon>Oryza</taxon>
        <taxon>Oryza sativa</taxon>
    </lineage>
</organism>
<name>A0A679B979_ORYSI</name>
<proteinExistence type="predicted"/>
<evidence type="ECO:0000313" key="1">
    <source>
        <dbReference type="EMBL" id="BBD82327.1"/>
    </source>
</evidence>
<sequence length="60" mass="6747">MQSVPHVVQCSLSFKPTSTAAEFHELKPSSLVPLEWCMLASGLFVLMAMDRSNAERWIHT</sequence>